<dbReference type="Gene3D" id="2.60.40.10">
    <property type="entry name" value="Immunoglobulins"/>
    <property type="match status" value="1"/>
</dbReference>
<dbReference type="OrthoDB" id="237985at2"/>
<evidence type="ECO:0000256" key="1">
    <source>
        <dbReference type="SAM" id="MobiDB-lite"/>
    </source>
</evidence>
<dbReference type="CDD" id="cd14256">
    <property type="entry name" value="Dockerin_I"/>
    <property type="match status" value="1"/>
</dbReference>
<name>A0A5C5Y417_9PLAN</name>
<dbReference type="SUPFAM" id="SSF75011">
    <property type="entry name" value="3-carboxy-cis,cis-mucoante lactonizing enzyme"/>
    <property type="match status" value="1"/>
</dbReference>
<dbReference type="Gene3D" id="2.60.40.60">
    <property type="entry name" value="Cadherins"/>
    <property type="match status" value="1"/>
</dbReference>
<feature type="domain" description="Cadherin" evidence="2">
    <location>
        <begin position="552"/>
        <end position="638"/>
    </location>
</feature>
<dbReference type="SUPFAM" id="SSF117074">
    <property type="entry name" value="Hypothetical protein PA1324"/>
    <property type="match status" value="1"/>
</dbReference>
<dbReference type="SUPFAM" id="SSF49313">
    <property type="entry name" value="Cadherin-like"/>
    <property type="match status" value="1"/>
</dbReference>
<dbReference type="GO" id="GO:0000272">
    <property type="term" value="P:polysaccharide catabolic process"/>
    <property type="evidence" value="ECO:0007669"/>
    <property type="project" value="InterPro"/>
</dbReference>
<feature type="compositionally biased region" description="Low complexity" evidence="1">
    <location>
        <begin position="963"/>
        <end position="972"/>
    </location>
</feature>
<dbReference type="PROSITE" id="PS50268">
    <property type="entry name" value="CADHERIN_2"/>
    <property type="match status" value="1"/>
</dbReference>
<dbReference type="InterPro" id="IPR002126">
    <property type="entry name" value="Cadherin-like_dom"/>
</dbReference>
<dbReference type="SUPFAM" id="SSF63446">
    <property type="entry name" value="Type I dockerin domain"/>
    <property type="match status" value="1"/>
</dbReference>
<dbReference type="InterPro" id="IPR013783">
    <property type="entry name" value="Ig-like_fold"/>
</dbReference>
<dbReference type="Proteomes" id="UP000317238">
    <property type="component" value="Unassembled WGS sequence"/>
</dbReference>
<protein>
    <submittedName>
        <fullName evidence="3">Dockerin type I repeat protein</fullName>
    </submittedName>
</protein>
<dbReference type="GO" id="GO:0007156">
    <property type="term" value="P:homophilic cell adhesion via plasma membrane adhesion molecules"/>
    <property type="evidence" value="ECO:0007669"/>
    <property type="project" value="InterPro"/>
</dbReference>
<dbReference type="GO" id="GO:0016020">
    <property type="term" value="C:membrane"/>
    <property type="evidence" value="ECO:0007669"/>
    <property type="project" value="InterPro"/>
</dbReference>
<organism evidence="3 4">
    <name type="scientific">Crateriforma conspicua</name>
    <dbReference type="NCBI Taxonomy" id="2527996"/>
    <lineage>
        <taxon>Bacteria</taxon>
        <taxon>Pseudomonadati</taxon>
        <taxon>Planctomycetota</taxon>
        <taxon>Planctomycetia</taxon>
        <taxon>Planctomycetales</taxon>
        <taxon>Planctomycetaceae</taxon>
        <taxon>Crateriforma</taxon>
    </lineage>
</organism>
<sequence>MSRRQTTRRRLRLERLSNRRVLAAITGVVFDDVDHSFRRGDGENPLPQRLVFLDANENGDYDAGESFALTDAQGRFEFLDLDPGSYAVRLFDGAASQSQHFPAQLAATANQFSLTGLDSLHSDGQRIIGVDGTELVIADLNGAGVSRLGVGAALGDAATLSSERTLVIGAGADAGELFIANHQDQSIDTLDVGNAAEGQSRTWHKVAVDGDGRGLAIATVEESGESSTVVHSIDATDPGNISLLSTQQVVAADSQFVSSRSGPRSVLVTPGEDGVAVELWSNLTASPIPTTATEISGAGDVLDFDDAAGLLLLRDTSGGVTVVDVNNQFAPLFQFDDLAGPVRLDPARELLWAFSPIDSTLKVLELGGGNQIAQLPVEATSVGAISAFLPGRIDPSSGIESLALVGAAGIAEVKLQSPTAHRVTLTSEEAETRIGFGVRLVGSNQSPALANVPGLQTPEDQNLTVPAATIGSAIEDGDGDRVVVLPGPPSDHSDVTVNPDGSLIYRPVMDFNGNDVLQLILADGRSVTPIQIPVVVTSVPDDPTGVTIHLPSVAESVLIGAVLGSIDVHDPDGQDHTIQISDPRFGEIDGDIIFAGGQLDFEEEPIIQMELSIQDPDTQTVLTEQVTVSLIDANDPITGITPDRAFVSENAFGDIVAELIVEDQDVEQFYELSVDDERFTIEETHLRLAPGVALDYEAEKEVTVNVTAFDAFNDDRFTQAVTVVVRDEVEAPSDMTLDGDTVTEYVPGDVVGVLAIDGVARPNGYSFGVDDPSFEVVAGTLKLLPGSWVVRSDTPEIQVEITAQNDNAAIAPLVRSFVVTVLANDRPFHNEDQPLDVNGSNDITAQDALLVINYLNTYGPGPVGEGNPAMSYDVNGDGMVTALDVLLIVNRLNRGELVSTGGNNGGGQAEGEGAETDPPAEPKAFQMAQPKPAASSMAIDHPQAVDIVIRNHNDDDDDELDPWLDLLSNETV</sequence>
<evidence type="ECO:0000313" key="4">
    <source>
        <dbReference type="Proteomes" id="UP000317238"/>
    </source>
</evidence>
<dbReference type="EMBL" id="SJPL01000001">
    <property type="protein sequence ID" value="TWT69698.1"/>
    <property type="molecule type" value="Genomic_DNA"/>
</dbReference>
<dbReference type="RefSeq" id="WP_146438986.1">
    <property type="nucleotide sequence ID" value="NZ_SJPL01000001.1"/>
</dbReference>
<reference evidence="3 4" key="1">
    <citation type="submission" date="2019-02" db="EMBL/GenBank/DDBJ databases">
        <title>Deep-cultivation of Planctomycetes and their phenomic and genomic characterization uncovers novel biology.</title>
        <authorList>
            <person name="Wiegand S."/>
            <person name="Jogler M."/>
            <person name="Boedeker C."/>
            <person name="Pinto D."/>
            <person name="Vollmers J."/>
            <person name="Rivas-Marin E."/>
            <person name="Kohn T."/>
            <person name="Peeters S.H."/>
            <person name="Heuer A."/>
            <person name="Rast P."/>
            <person name="Oberbeckmann S."/>
            <person name="Bunk B."/>
            <person name="Jeske O."/>
            <person name="Meyerdierks A."/>
            <person name="Storesund J.E."/>
            <person name="Kallscheuer N."/>
            <person name="Luecker S."/>
            <person name="Lage O.M."/>
            <person name="Pohl T."/>
            <person name="Merkel B.J."/>
            <person name="Hornburger P."/>
            <person name="Mueller R.-W."/>
            <person name="Bruemmer F."/>
            <person name="Labrenz M."/>
            <person name="Spormann A.M."/>
            <person name="Op Den Camp H."/>
            <person name="Overmann J."/>
            <person name="Amann R."/>
            <person name="Jetten M.S.M."/>
            <person name="Mascher T."/>
            <person name="Medema M.H."/>
            <person name="Devos D.P."/>
            <person name="Kaster A.-K."/>
            <person name="Ovreas L."/>
            <person name="Rohde M."/>
            <person name="Galperin M.Y."/>
            <person name="Jogler C."/>
        </authorList>
    </citation>
    <scope>NUCLEOTIDE SEQUENCE [LARGE SCALE GENOMIC DNA]</scope>
    <source>
        <strain evidence="3 4">Pan14r</strain>
    </source>
</reference>
<accession>A0A5C5Y417</accession>
<dbReference type="Pfam" id="PF17892">
    <property type="entry name" value="Cadherin_5"/>
    <property type="match status" value="1"/>
</dbReference>
<dbReference type="InterPro" id="IPR018247">
    <property type="entry name" value="EF_Hand_1_Ca_BS"/>
</dbReference>
<dbReference type="GO" id="GO:0004553">
    <property type="term" value="F:hydrolase activity, hydrolyzing O-glycosyl compounds"/>
    <property type="evidence" value="ECO:0007669"/>
    <property type="project" value="InterPro"/>
</dbReference>
<feature type="region of interest" description="Disordered" evidence="1">
    <location>
        <begin position="899"/>
        <end position="972"/>
    </location>
</feature>
<dbReference type="InterPro" id="IPR036439">
    <property type="entry name" value="Dockerin_dom_sf"/>
</dbReference>
<comment type="caution">
    <text evidence="3">The sequence shown here is derived from an EMBL/GenBank/DDBJ whole genome shotgun (WGS) entry which is preliminary data.</text>
</comment>
<dbReference type="InterPro" id="IPR002105">
    <property type="entry name" value="Dockerin_1_rpt"/>
</dbReference>
<gene>
    <name evidence="3" type="ORF">Pan14r_19890</name>
</gene>
<dbReference type="CDD" id="cd11304">
    <property type="entry name" value="Cadherin_repeat"/>
    <property type="match status" value="2"/>
</dbReference>
<keyword evidence="4" id="KW-1185">Reference proteome</keyword>
<evidence type="ECO:0000313" key="3">
    <source>
        <dbReference type="EMBL" id="TWT69698.1"/>
    </source>
</evidence>
<dbReference type="Pfam" id="PF00404">
    <property type="entry name" value="Dockerin_1"/>
    <property type="match status" value="1"/>
</dbReference>
<dbReference type="GO" id="GO:0005509">
    <property type="term" value="F:calcium ion binding"/>
    <property type="evidence" value="ECO:0007669"/>
    <property type="project" value="InterPro"/>
</dbReference>
<evidence type="ECO:0000259" key="2">
    <source>
        <dbReference type="PROSITE" id="PS50268"/>
    </source>
</evidence>
<dbReference type="InterPro" id="IPR015919">
    <property type="entry name" value="Cadherin-like_sf"/>
</dbReference>
<dbReference type="PROSITE" id="PS00018">
    <property type="entry name" value="EF_HAND_1"/>
    <property type="match status" value="1"/>
</dbReference>
<proteinExistence type="predicted"/>
<dbReference type="Gene3D" id="1.10.1330.10">
    <property type="entry name" value="Dockerin domain"/>
    <property type="match status" value="1"/>
</dbReference>
<dbReference type="InterPro" id="IPR041690">
    <property type="entry name" value="Cadherin_5"/>
</dbReference>
<dbReference type="AlphaFoldDB" id="A0A5C5Y417"/>